<keyword evidence="9" id="KW-1185">Reference proteome</keyword>
<keyword evidence="5 6" id="KW-0472">Membrane</keyword>
<proteinExistence type="predicted"/>
<feature type="transmembrane region" description="Helical" evidence="6">
    <location>
        <begin position="115"/>
        <end position="135"/>
    </location>
</feature>
<evidence type="ECO:0000256" key="3">
    <source>
        <dbReference type="ARBA" id="ARBA00022692"/>
    </source>
</evidence>
<dbReference type="PRINTS" id="PR01035">
    <property type="entry name" value="TCRTETA"/>
</dbReference>
<feature type="transmembrane region" description="Helical" evidence="6">
    <location>
        <begin position="280"/>
        <end position="300"/>
    </location>
</feature>
<feature type="transmembrane region" description="Helical" evidence="6">
    <location>
        <begin position="306"/>
        <end position="326"/>
    </location>
</feature>
<dbReference type="PANTHER" id="PTHR23506">
    <property type="entry name" value="GH10249P"/>
    <property type="match status" value="1"/>
</dbReference>
<dbReference type="InterPro" id="IPR050930">
    <property type="entry name" value="MFS_Vesicular_Transporter"/>
</dbReference>
<keyword evidence="3 6" id="KW-0812">Transmembrane</keyword>
<comment type="caution">
    <text evidence="8">The sequence shown here is derived from an EMBL/GenBank/DDBJ whole genome shotgun (WGS) entry which is preliminary data.</text>
</comment>
<feature type="domain" description="Major facilitator superfamily (MFS) profile" evidence="7">
    <location>
        <begin position="20"/>
        <end position="395"/>
    </location>
</feature>
<accession>A0ABS2LKP1</accession>
<feature type="transmembrane region" description="Helical" evidence="6">
    <location>
        <begin position="217"/>
        <end position="237"/>
    </location>
</feature>
<dbReference type="InterPro" id="IPR001958">
    <property type="entry name" value="Tet-R_TetA/multi-R_MdtG-like"/>
</dbReference>
<dbReference type="CDD" id="cd17325">
    <property type="entry name" value="MFS_MdtG_SLC18_like"/>
    <property type="match status" value="1"/>
</dbReference>
<dbReference type="Proteomes" id="UP000698059">
    <property type="component" value="Unassembled WGS sequence"/>
</dbReference>
<name>A0ABS2LKP1_9CELL</name>
<comment type="subcellular location">
    <subcellularLocation>
        <location evidence="1">Cell membrane</location>
        <topology evidence="1">Multi-pass membrane protein</topology>
    </subcellularLocation>
</comment>
<dbReference type="InterPro" id="IPR036259">
    <property type="entry name" value="MFS_trans_sf"/>
</dbReference>
<evidence type="ECO:0000313" key="9">
    <source>
        <dbReference type="Proteomes" id="UP000698059"/>
    </source>
</evidence>
<dbReference type="Gene3D" id="1.20.1250.20">
    <property type="entry name" value="MFS general substrate transporter like domains"/>
    <property type="match status" value="2"/>
</dbReference>
<evidence type="ECO:0000313" key="8">
    <source>
        <dbReference type="EMBL" id="MBM7480922.1"/>
    </source>
</evidence>
<dbReference type="EMBL" id="JAFBBO010000001">
    <property type="protein sequence ID" value="MBM7480922.1"/>
    <property type="molecule type" value="Genomic_DNA"/>
</dbReference>
<feature type="transmembrane region" description="Helical" evidence="6">
    <location>
        <begin position="176"/>
        <end position="196"/>
    </location>
</feature>
<protein>
    <submittedName>
        <fullName evidence="8">MFS family permease</fullName>
    </submittedName>
</protein>
<feature type="transmembrane region" description="Helical" evidence="6">
    <location>
        <begin position="147"/>
        <end position="170"/>
    </location>
</feature>
<feature type="transmembrane region" description="Helical" evidence="6">
    <location>
        <begin position="21"/>
        <end position="42"/>
    </location>
</feature>
<dbReference type="InterPro" id="IPR011701">
    <property type="entry name" value="MFS"/>
</dbReference>
<feature type="transmembrane region" description="Helical" evidence="6">
    <location>
        <begin position="249"/>
        <end position="268"/>
    </location>
</feature>
<dbReference type="SUPFAM" id="SSF103473">
    <property type="entry name" value="MFS general substrate transporter"/>
    <property type="match status" value="1"/>
</dbReference>
<reference evidence="8 9" key="1">
    <citation type="submission" date="2021-01" db="EMBL/GenBank/DDBJ databases">
        <title>Sequencing the genomes of 1000 actinobacteria strains.</title>
        <authorList>
            <person name="Klenk H.-P."/>
        </authorList>
    </citation>
    <scope>NUCLEOTIDE SEQUENCE [LARGE SCALE GENOMIC DNA]</scope>
    <source>
        <strain evidence="8 9">DSM 46000</strain>
    </source>
</reference>
<feature type="transmembrane region" description="Helical" evidence="6">
    <location>
        <begin position="87"/>
        <end position="109"/>
    </location>
</feature>
<dbReference type="RefSeq" id="WP_205308608.1">
    <property type="nucleotide sequence ID" value="NZ_BAAAVF010000001.1"/>
</dbReference>
<dbReference type="PROSITE" id="PS50850">
    <property type="entry name" value="MFS"/>
    <property type="match status" value="1"/>
</dbReference>
<gene>
    <name evidence="8" type="ORF">JOD49_003842</name>
</gene>
<feature type="transmembrane region" description="Helical" evidence="6">
    <location>
        <begin position="366"/>
        <end position="388"/>
    </location>
</feature>
<organism evidence="8 9">
    <name type="scientific">Oerskovia jenensis</name>
    <dbReference type="NCBI Taxonomy" id="162169"/>
    <lineage>
        <taxon>Bacteria</taxon>
        <taxon>Bacillati</taxon>
        <taxon>Actinomycetota</taxon>
        <taxon>Actinomycetes</taxon>
        <taxon>Micrococcales</taxon>
        <taxon>Cellulomonadaceae</taxon>
        <taxon>Oerskovia</taxon>
    </lineage>
</organism>
<dbReference type="InterPro" id="IPR020846">
    <property type="entry name" value="MFS_dom"/>
</dbReference>
<keyword evidence="2" id="KW-0813">Transport</keyword>
<dbReference type="Pfam" id="PF07690">
    <property type="entry name" value="MFS_1"/>
    <property type="match status" value="2"/>
</dbReference>
<evidence type="ECO:0000256" key="1">
    <source>
        <dbReference type="ARBA" id="ARBA00004651"/>
    </source>
</evidence>
<evidence type="ECO:0000256" key="6">
    <source>
        <dbReference type="SAM" id="Phobius"/>
    </source>
</evidence>
<evidence type="ECO:0000256" key="4">
    <source>
        <dbReference type="ARBA" id="ARBA00022989"/>
    </source>
</evidence>
<sequence length="405" mass="40624">MTTSHGRDPARGSDATPIRATVVAAAVLFTDMLLHGLAIPVLPRLPAVVEQGPAATGILFSSYAVAMIVATLFAGRIVDRYGPKTPLMIGLVGLVAATLLFSLGAPYWLLLLARLAQGIAGGMSWVAALSLIAAVTRFDKRGQMMGIALSTISLGVLVGPPLSGVLVDAFGTASPFLLAAVIALVALVLLMALIGGSPRQTDDTAGPLTVLRVQGSVGIVVAIAIGAAVIAAVQPVLPAHLGEGASSTLVGMMFAIAALVSIVANPIIGRFVATTSPRLLLGAGVVTVTAALLVTGWSNALWQTGVGMGLLGLASALLLAPATTLISEQGFRSSPPTLGGSFALYNLAYAAGLAGGPLLTGFGVQQAGFTTALVLTAVILAVLGSVALTRLPARGTGVPQEGLRV</sequence>
<feature type="transmembrane region" description="Helical" evidence="6">
    <location>
        <begin position="54"/>
        <end position="75"/>
    </location>
</feature>
<evidence type="ECO:0000256" key="5">
    <source>
        <dbReference type="ARBA" id="ARBA00023136"/>
    </source>
</evidence>
<evidence type="ECO:0000259" key="7">
    <source>
        <dbReference type="PROSITE" id="PS50850"/>
    </source>
</evidence>
<feature type="transmembrane region" description="Helical" evidence="6">
    <location>
        <begin position="338"/>
        <end position="360"/>
    </location>
</feature>
<dbReference type="PANTHER" id="PTHR23506:SF23">
    <property type="entry name" value="GH10249P"/>
    <property type="match status" value="1"/>
</dbReference>
<keyword evidence="4 6" id="KW-1133">Transmembrane helix</keyword>
<evidence type="ECO:0000256" key="2">
    <source>
        <dbReference type="ARBA" id="ARBA00022448"/>
    </source>
</evidence>